<reference evidence="8 9" key="1">
    <citation type="journal article" date="2019" name="Sci. Rep.">
        <title>Extended insight into the Mycobacterium chelonae-abscessus complex through whole genome sequencing of Mycobacterium salmoniphilum outbreak and Mycobacterium salmoniphilum-like strains.</title>
        <authorList>
            <person name="Behra P.R.K."/>
            <person name="Das S."/>
            <person name="Pettersson B.M.F."/>
            <person name="Shirreff L."/>
            <person name="DuCote T."/>
            <person name="Jacobsson K.G."/>
            <person name="Ennis D.G."/>
            <person name="Kirsebom L.A."/>
        </authorList>
    </citation>
    <scope>NUCLEOTIDE SEQUENCE [LARGE SCALE GENOMIC DNA]</scope>
    <source>
        <strain evidence="8 9">CCUG 60884</strain>
    </source>
</reference>
<dbReference type="PIRSF" id="PIRSF000337">
    <property type="entry name" value="NTA_MOA"/>
    <property type="match status" value="1"/>
</dbReference>
<protein>
    <submittedName>
        <fullName evidence="8">Nitrilotriacetate monooxygenase component A</fullName>
        <ecNumber evidence="8">1.14.14.10</ecNumber>
    </submittedName>
</protein>
<accession>A0A4V3I101</accession>
<dbReference type="STRING" id="404941.GCA_002013645_00024"/>
<name>A0A4V3I101_9MYCO</name>
<dbReference type="AlphaFoldDB" id="A0A4V3I101"/>
<dbReference type="Pfam" id="PF00296">
    <property type="entry name" value="Bac_luciferase"/>
    <property type="match status" value="1"/>
</dbReference>
<dbReference type="Gene3D" id="3.20.20.30">
    <property type="entry name" value="Luciferase-like domain"/>
    <property type="match status" value="1"/>
</dbReference>
<dbReference type="EC" id="1.14.14.10" evidence="8"/>
<gene>
    <name evidence="8" type="primary">ntaA_2</name>
    <name evidence="8" type="ORF">CCUG60884_01308</name>
</gene>
<keyword evidence="3 8" id="KW-0560">Oxidoreductase</keyword>
<evidence type="ECO:0000313" key="9">
    <source>
        <dbReference type="Proteomes" id="UP000294604"/>
    </source>
</evidence>
<organism evidence="8 9">
    <name type="scientific">Mycobacteroides salmoniphilum</name>
    <dbReference type="NCBI Taxonomy" id="404941"/>
    <lineage>
        <taxon>Bacteria</taxon>
        <taxon>Bacillati</taxon>
        <taxon>Actinomycetota</taxon>
        <taxon>Actinomycetes</taxon>
        <taxon>Mycobacteriales</taxon>
        <taxon>Mycobacteriaceae</taxon>
        <taxon>Mycobacteroides</taxon>
    </lineage>
</organism>
<evidence type="ECO:0000256" key="6">
    <source>
        <dbReference type="PIRSR" id="PIRSR000337-1"/>
    </source>
</evidence>
<dbReference type="InterPro" id="IPR016215">
    <property type="entry name" value="NTA_MOA"/>
</dbReference>
<dbReference type="InterPro" id="IPR036661">
    <property type="entry name" value="Luciferase-like_sf"/>
</dbReference>
<dbReference type="SUPFAM" id="SSF51679">
    <property type="entry name" value="Bacterial luciferase-like"/>
    <property type="match status" value="1"/>
</dbReference>
<dbReference type="EMBL" id="PECL01000007">
    <property type="protein sequence ID" value="TEA06171.1"/>
    <property type="molecule type" value="Genomic_DNA"/>
</dbReference>
<evidence type="ECO:0000313" key="8">
    <source>
        <dbReference type="EMBL" id="TEA06171.1"/>
    </source>
</evidence>
<evidence type="ECO:0000256" key="3">
    <source>
        <dbReference type="ARBA" id="ARBA00023002"/>
    </source>
</evidence>
<dbReference type="InterPro" id="IPR011251">
    <property type="entry name" value="Luciferase-like_dom"/>
</dbReference>
<feature type="domain" description="Luciferase-like" evidence="7">
    <location>
        <begin position="48"/>
        <end position="284"/>
    </location>
</feature>
<dbReference type="InterPro" id="IPR051260">
    <property type="entry name" value="Diverse_substr_monoxygenases"/>
</dbReference>
<proteinExistence type="inferred from homology"/>
<evidence type="ECO:0000259" key="7">
    <source>
        <dbReference type="Pfam" id="PF00296"/>
    </source>
</evidence>
<comment type="similarity">
    <text evidence="5">Belongs to the NtaA/SnaA/DszA monooxygenase family.</text>
</comment>
<keyword evidence="4 8" id="KW-0503">Monooxygenase</keyword>
<evidence type="ECO:0000256" key="2">
    <source>
        <dbReference type="ARBA" id="ARBA00022643"/>
    </source>
</evidence>
<dbReference type="PANTHER" id="PTHR30011">
    <property type="entry name" value="ALKANESULFONATE MONOOXYGENASE-RELATED"/>
    <property type="match status" value="1"/>
</dbReference>
<feature type="binding site" evidence="6">
    <location>
        <position position="230"/>
    </location>
    <ligand>
        <name>FMN</name>
        <dbReference type="ChEBI" id="CHEBI:58210"/>
    </ligand>
</feature>
<sequence>MPGPPFLQAEINAVIARFADVEPTVTTLLGLALDGYGWHPEQGKHTGGALTGKYWAEQVQHAERGLLDFVTFEDSFARTSGGRLDAILTAARVAPTTTHIGLIPTTPATHNEPFHISKSIATLDIVSGGRAGWQVTIADTGDEADAFGRTKVLPLQDLLEEATDSVEVVRRLWDSWEDDAEIRDVATGRFIDRDKLHYVDFEGRFFSVKGPSITPRSPQGQSVVAALARSRPGQAFAAKNADLIFVTPHDGASAAEIPARLHNTAGHRTIKVLADLVVSFGRHDEFHSDAAIFTGQAAELAELIAQWHEWGIDGVRLRPAVNALDIPVVVDELVPLLQAHQGFRAEYESGTLRERLGLPTATNRYARKSA</sequence>
<keyword evidence="1 6" id="KW-0285">Flavoprotein</keyword>
<evidence type="ECO:0000256" key="1">
    <source>
        <dbReference type="ARBA" id="ARBA00022630"/>
    </source>
</evidence>
<feature type="binding site" evidence="6">
    <location>
        <position position="105"/>
    </location>
    <ligand>
        <name>FMN</name>
        <dbReference type="ChEBI" id="CHEBI:58210"/>
    </ligand>
</feature>
<feature type="binding site" evidence="6">
    <location>
        <position position="74"/>
    </location>
    <ligand>
        <name>FMN</name>
        <dbReference type="ChEBI" id="CHEBI:58210"/>
    </ligand>
</feature>
<dbReference type="GO" id="GO:0018529">
    <property type="term" value="F:nitrilotriacetate monooxygenase activity"/>
    <property type="evidence" value="ECO:0007669"/>
    <property type="project" value="UniProtKB-EC"/>
</dbReference>
<keyword evidence="2 6" id="KW-0288">FMN</keyword>
<evidence type="ECO:0000256" key="4">
    <source>
        <dbReference type="ARBA" id="ARBA00023033"/>
    </source>
</evidence>
<dbReference type="Proteomes" id="UP000294604">
    <property type="component" value="Unassembled WGS sequence"/>
</dbReference>
<evidence type="ECO:0000256" key="5">
    <source>
        <dbReference type="ARBA" id="ARBA00033748"/>
    </source>
</evidence>
<dbReference type="PANTHER" id="PTHR30011:SF16">
    <property type="entry name" value="C2H2 FINGER DOMAIN TRANSCRIPTION FACTOR (EUROFUNG)-RELATED"/>
    <property type="match status" value="1"/>
</dbReference>
<comment type="caution">
    <text evidence="8">The sequence shown here is derived from an EMBL/GenBank/DDBJ whole genome shotgun (WGS) entry which is preliminary data.</text>
</comment>